<dbReference type="STRING" id="181874.A0A409VD05"/>
<keyword evidence="1 2" id="KW-0732">Signal</keyword>
<name>A0A409VD05_9AGAR</name>
<feature type="domain" description="Yeast cell wall synthesis Kre9/Knh1-like N-terminal" evidence="3">
    <location>
        <begin position="37"/>
        <end position="124"/>
    </location>
</feature>
<dbReference type="InParanoid" id="A0A409VD05"/>
<feature type="signal peptide" evidence="2">
    <location>
        <begin position="1"/>
        <end position="19"/>
    </location>
</feature>
<evidence type="ECO:0000259" key="3">
    <source>
        <dbReference type="Pfam" id="PF10342"/>
    </source>
</evidence>
<dbReference type="OrthoDB" id="2317741at2759"/>
<dbReference type="InterPro" id="IPR018466">
    <property type="entry name" value="Kre9/Knh1-like_N"/>
</dbReference>
<evidence type="ECO:0000256" key="2">
    <source>
        <dbReference type="SAM" id="SignalP"/>
    </source>
</evidence>
<evidence type="ECO:0000256" key="1">
    <source>
        <dbReference type="ARBA" id="ARBA00022729"/>
    </source>
</evidence>
<organism evidence="4 5">
    <name type="scientific">Panaeolus cyanescens</name>
    <dbReference type="NCBI Taxonomy" id="181874"/>
    <lineage>
        <taxon>Eukaryota</taxon>
        <taxon>Fungi</taxon>
        <taxon>Dikarya</taxon>
        <taxon>Basidiomycota</taxon>
        <taxon>Agaricomycotina</taxon>
        <taxon>Agaricomycetes</taxon>
        <taxon>Agaricomycetidae</taxon>
        <taxon>Agaricales</taxon>
        <taxon>Agaricineae</taxon>
        <taxon>Galeropsidaceae</taxon>
        <taxon>Panaeolus</taxon>
    </lineage>
</organism>
<feature type="chain" id="PRO_5019331264" description="Yeast cell wall synthesis Kre9/Knh1-like N-terminal domain-containing protein" evidence="2">
    <location>
        <begin position="20"/>
        <end position="131"/>
    </location>
</feature>
<reference evidence="4 5" key="1">
    <citation type="journal article" date="2018" name="Evol. Lett.">
        <title>Horizontal gene cluster transfer increased hallucinogenic mushroom diversity.</title>
        <authorList>
            <person name="Reynolds H.T."/>
            <person name="Vijayakumar V."/>
            <person name="Gluck-Thaler E."/>
            <person name="Korotkin H.B."/>
            <person name="Matheny P.B."/>
            <person name="Slot J.C."/>
        </authorList>
    </citation>
    <scope>NUCLEOTIDE SEQUENCE [LARGE SCALE GENOMIC DNA]</scope>
    <source>
        <strain evidence="4 5">2629</strain>
    </source>
</reference>
<evidence type="ECO:0000313" key="5">
    <source>
        <dbReference type="Proteomes" id="UP000284842"/>
    </source>
</evidence>
<dbReference type="EMBL" id="NHTK01006087">
    <property type="protein sequence ID" value="PPQ64359.1"/>
    <property type="molecule type" value="Genomic_DNA"/>
</dbReference>
<proteinExistence type="predicted"/>
<keyword evidence="5" id="KW-1185">Reference proteome</keyword>
<accession>A0A409VD05</accession>
<gene>
    <name evidence="4" type="ORF">CVT24_008428</name>
</gene>
<dbReference type="AlphaFoldDB" id="A0A409VD05"/>
<comment type="caution">
    <text evidence="4">The sequence shown here is derived from an EMBL/GenBank/DDBJ whole genome shotgun (WGS) entry which is preliminary data.</text>
</comment>
<sequence length="131" mass="13685">MKFFTAVSTLLAAFAVSAALPAADLEVRDVFVPPITSPTAGAIWTLGQTQTVTWDTSNAPVNITNKNGVIRLRRGGLTSPLILAKGFNILDGSVEVTVPLVVESTDYSIVLFGDSGNFSPQFTITGSGIIG</sequence>
<dbReference type="Proteomes" id="UP000284842">
    <property type="component" value="Unassembled WGS sequence"/>
</dbReference>
<protein>
    <recommendedName>
        <fullName evidence="3">Yeast cell wall synthesis Kre9/Knh1-like N-terminal domain-containing protein</fullName>
    </recommendedName>
</protein>
<evidence type="ECO:0000313" key="4">
    <source>
        <dbReference type="EMBL" id="PPQ64359.1"/>
    </source>
</evidence>
<dbReference type="Pfam" id="PF10342">
    <property type="entry name" value="Kre9_KNH"/>
    <property type="match status" value="1"/>
</dbReference>